<dbReference type="InterPro" id="IPR000219">
    <property type="entry name" value="DH_dom"/>
</dbReference>
<dbReference type="InterPro" id="IPR001331">
    <property type="entry name" value="GDS_CDC24_CS"/>
</dbReference>
<dbReference type="InterPro" id="IPR000270">
    <property type="entry name" value="PB1_dom"/>
</dbReference>
<dbReference type="SMART" id="SM00666">
    <property type="entry name" value="PB1"/>
    <property type="match status" value="1"/>
</dbReference>
<feature type="compositionally biased region" description="Low complexity" evidence="1">
    <location>
        <begin position="828"/>
        <end position="852"/>
    </location>
</feature>
<dbReference type="InterPro" id="IPR033511">
    <property type="entry name" value="Cdc24/Scd1_PH_dom"/>
</dbReference>
<feature type="domain" description="DH" evidence="3">
    <location>
        <begin position="327"/>
        <end position="501"/>
    </location>
</feature>
<feature type="region of interest" description="Disordered" evidence="1">
    <location>
        <begin position="652"/>
        <end position="1029"/>
    </location>
</feature>
<dbReference type="PROSITE" id="PS00741">
    <property type="entry name" value="DH_1"/>
    <property type="match status" value="1"/>
</dbReference>
<feature type="compositionally biased region" description="Low complexity" evidence="1">
    <location>
        <begin position="1007"/>
        <end position="1029"/>
    </location>
</feature>
<dbReference type="GO" id="GO:0043332">
    <property type="term" value="C:mating projection tip"/>
    <property type="evidence" value="ECO:0007669"/>
    <property type="project" value="TreeGrafter"/>
</dbReference>
<dbReference type="InterPro" id="IPR053026">
    <property type="entry name" value="CDC42_GEF"/>
</dbReference>
<dbReference type="Gene3D" id="3.10.20.90">
    <property type="entry name" value="Phosphatidylinositol 3-kinase Catalytic Subunit, Chain A, domain 1"/>
    <property type="match status" value="1"/>
</dbReference>
<dbReference type="Pfam" id="PF00621">
    <property type="entry name" value="RhoGEF"/>
    <property type="match status" value="1"/>
</dbReference>
<dbReference type="GO" id="GO:0030010">
    <property type="term" value="P:establishment of cell polarity"/>
    <property type="evidence" value="ECO:0007669"/>
    <property type="project" value="TreeGrafter"/>
</dbReference>
<dbReference type="Proteomes" id="UP000777482">
    <property type="component" value="Unassembled WGS sequence"/>
</dbReference>
<dbReference type="SUPFAM" id="SSF50729">
    <property type="entry name" value="PH domain-like"/>
    <property type="match status" value="1"/>
</dbReference>
<dbReference type="PROSITE" id="PS50010">
    <property type="entry name" value="DH_2"/>
    <property type="match status" value="1"/>
</dbReference>
<evidence type="ECO:0000256" key="1">
    <source>
        <dbReference type="SAM" id="MobiDB-lite"/>
    </source>
</evidence>
<feature type="compositionally biased region" description="Gly residues" evidence="1">
    <location>
        <begin position="995"/>
        <end position="1006"/>
    </location>
</feature>
<dbReference type="Pfam" id="PF15411">
    <property type="entry name" value="PH_10"/>
    <property type="match status" value="1"/>
</dbReference>
<evidence type="ECO:0000259" key="3">
    <source>
        <dbReference type="PROSITE" id="PS50010"/>
    </source>
</evidence>
<feature type="compositionally biased region" description="Low complexity" evidence="1">
    <location>
        <begin position="59"/>
        <end position="100"/>
    </location>
</feature>
<dbReference type="PANTHER" id="PTHR47339">
    <property type="entry name" value="CELL DIVISION CONTROL PROTEIN 24"/>
    <property type="match status" value="1"/>
</dbReference>
<comment type="caution">
    <text evidence="5">The sequence shown here is derived from an EMBL/GenBank/DDBJ whole genome shotgun (WGS) entry which is preliminary data.</text>
</comment>
<feature type="compositionally biased region" description="Low complexity" evidence="1">
    <location>
        <begin position="700"/>
        <end position="716"/>
    </location>
</feature>
<feature type="compositionally biased region" description="Low complexity" evidence="1">
    <location>
        <begin position="124"/>
        <end position="134"/>
    </location>
</feature>
<dbReference type="SUPFAM" id="SSF48065">
    <property type="entry name" value="DBL homology domain (DH-domain)"/>
    <property type="match status" value="1"/>
</dbReference>
<protein>
    <submittedName>
        <fullName evidence="5">Uncharacterized protein</fullName>
    </submittedName>
</protein>
<dbReference type="GO" id="GO:0005085">
    <property type="term" value="F:guanyl-nucleotide exchange factor activity"/>
    <property type="evidence" value="ECO:0007669"/>
    <property type="project" value="InterPro"/>
</dbReference>
<feature type="region of interest" description="Disordered" evidence="1">
    <location>
        <begin position="1"/>
        <end position="134"/>
    </location>
</feature>
<feature type="compositionally biased region" description="Low complexity" evidence="1">
    <location>
        <begin position="26"/>
        <end position="44"/>
    </location>
</feature>
<dbReference type="CDD" id="cd00160">
    <property type="entry name" value="RhoGEF"/>
    <property type="match status" value="1"/>
</dbReference>
<dbReference type="SMART" id="SM00233">
    <property type="entry name" value="PH"/>
    <property type="match status" value="1"/>
</dbReference>
<feature type="compositionally biased region" description="Polar residues" evidence="1">
    <location>
        <begin position="946"/>
        <end position="971"/>
    </location>
</feature>
<gene>
    <name evidence="5" type="ORF">C6P46_001400</name>
</gene>
<dbReference type="Gene3D" id="2.30.29.30">
    <property type="entry name" value="Pleckstrin-homology domain (PH domain)/Phosphotyrosine-binding domain (PTB)"/>
    <property type="match status" value="1"/>
</dbReference>
<accession>A0A9P6VV49</accession>
<feature type="compositionally biased region" description="Polar residues" evidence="1">
    <location>
        <begin position="14"/>
        <end position="25"/>
    </location>
</feature>
<dbReference type="PROSITE" id="PS50003">
    <property type="entry name" value="PH_DOMAIN"/>
    <property type="match status" value="1"/>
</dbReference>
<dbReference type="Pfam" id="PF00564">
    <property type="entry name" value="PB1"/>
    <property type="match status" value="1"/>
</dbReference>
<dbReference type="CDD" id="cd05992">
    <property type="entry name" value="PB1"/>
    <property type="match status" value="1"/>
</dbReference>
<keyword evidence="6" id="KW-1185">Reference proteome</keyword>
<feature type="domain" description="PH" evidence="2">
    <location>
        <begin position="525"/>
        <end position="650"/>
    </location>
</feature>
<feature type="compositionally biased region" description="Low complexity" evidence="1">
    <location>
        <begin position="862"/>
        <end position="877"/>
    </location>
</feature>
<dbReference type="Gene3D" id="1.20.900.10">
    <property type="entry name" value="Dbl homology (DH) domain"/>
    <property type="match status" value="1"/>
</dbReference>
<feature type="compositionally biased region" description="Basic and acidic residues" evidence="1">
    <location>
        <begin position="972"/>
        <end position="987"/>
    </location>
</feature>
<feature type="domain" description="PB1" evidence="4">
    <location>
        <begin position="1034"/>
        <end position="1130"/>
    </location>
</feature>
<dbReference type="Gene3D" id="1.10.418.10">
    <property type="entry name" value="Calponin-like domain"/>
    <property type="match status" value="1"/>
</dbReference>
<dbReference type="InterPro" id="IPR010481">
    <property type="entry name" value="Cdc24/Scd1_N"/>
</dbReference>
<dbReference type="PANTHER" id="PTHR47339:SF1">
    <property type="entry name" value="CELL DIVISION CONTROL PROTEIN 24"/>
    <property type="match status" value="1"/>
</dbReference>
<dbReference type="InterPro" id="IPR053793">
    <property type="entry name" value="PB1-like"/>
</dbReference>
<dbReference type="FunFam" id="2.30.29.30:FF:000365">
    <property type="entry name" value="Related to CDC24-GTP/GDP exchange factor for Cdc42p"/>
    <property type="match status" value="1"/>
</dbReference>
<sequence>MASQVHPYAASARMTPSGSLNGSQLSASAVPAPAPAHSSSPSTSTNGGGLYPYPSVALSRTGSSSSAPGGGFSPSPSTTTMMAAGSSSQGGPSSTPGGASLYPSPALERTHSSTFVGGGGAGPGMSASSSGDSTPIATNSALNLKASASSSIYQRCTALRERLYRVPEFRNRFVDEAEQSLAAIASTSSAPAPAPAAPAAFTPDLPMQTDPVSQVLSVLRLGASLCFLFNRLGHAHQLDVNPQATLSNLKACQRGAAHFIMACKQDLQWPDEDLFAVSELYGQDTNGIVKVVHTVTKLLDVLESQGVLLPPPEDSHTVAPQPGPSDERSLVVREILDSERKYMQDLEVLQDYQRQLQASDILTQDQIHSLFINLNKLADFQRRFLIGVESNASLPPEQQRFGNLFLQMEDNFACYEPYCANLTNAQDLAIAENAALSKLSHVLDPVSELAPLLIKPVQRICKYPLLISQLLKNTPDTFPYYDELKAGLESVMRVTDKVNEEKRRQDNAQAVTDLAHRVEDWKGHDLSSFGQLLLHENFVVIKSDNEREYSVYLFERIILCCKEVVAQGKKDKKSNSILKRPSSQRINKLQLKGRIFVNNVTAASPLQSRNGQYLLEVRWRGDIGEEAFTIKCRTEELLRQWQKAITRAVEEAPMRRRHHLSASRRSDRGGVPSPASQFPPTPMSETGPQLPSPYPHSDHSGYPSPNYPPGSYGYPNPAQPGYPPGHYAPGQYGFDDDGQDDFSERGTSESGRATPGGGGGSAGARRGPSTRSLPAGDPRDHSGGAAQPGALRPRAHTEDASSHVMSQWRTQPPPPSAPAPLRGMSTHSSSGDAQSLRSSASSRQLRSAPSAEWGGGGGAGPSAGTSSLSSSPAMSYARLPSGSPAPYPDSRYGGAGGNGSSRLPPGASYAGTSAGVSSSGMSRQGSYGTTSGASSQAPLMYRSRSDSSPHMYQQLPSQQQRYIGDSTTQTPDDSHHKRESDSSHGTDRSSASHAGVGGVGGSGGRRGFSSATSSATSFPSPASSAPPASVGTNAVRVKVLFGDDTFVIVVLDSCPYAELVDRVLKKVRACGGAAHARLEAPALRLRYCDEDGDRISITSEEDVAMAFETARAIAAEKGPGAPLELVLFTAVDSAALA</sequence>
<feature type="compositionally biased region" description="Low complexity" evidence="1">
    <location>
        <begin position="763"/>
        <end position="772"/>
    </location>
</feature>
<dbReference type="GO" id="GO:0031106">
    <property type="term" value="P:septin ring organization"/>
    <property type="evidence" value="ECO:0007669"/>
    <property type="project" value="TreeGrafter"/>
</dbReference>
<dbReference type="OrthoDB" id="1594986at2759"/>
<organism evidence="5 6">
    <name type="scientific">Rhodotorula mucilaginosa</name>
    <name type="common">Yeast</name>
    <name type="synonym">Rhodotorula rubra</name>
    <dbReference type="NCBI Taxonomy" id="5537"/>
    <lineage>
        <taxon>Eukaryota</taxon>
        <taxon>Fungi</taxon>
        <taxon>Dikarya</taxon>
        <taxon>Basidiomycota</taxon>
        <taxon>Pucciniomycotina</taxon>
        <taxon>Microbotryomycetes</taxon>
        <taxon>Sporidiobolales</taxon>
        <taxon>Sporidiobolaceae</taxon>
        <taxon>Rhodotorula</taxon>
    </lineage>
</organism>
<feature type="compositionally biased region" description="Polar residues" evidence="1">
    <location>
        <begin position="910"/>
        <end position="937"/>
    </location>
</feature>
<dbReference type="GO" id="GO:0005737">
    <property type="term" value="C:cytoplasm"/>
    <property type="evidence" value="ECO:0007669"/>
    <property type="project" value="TreeGrafter"/>
</dbReference>
<evidence type="ECO:0000313" key="5">
    <source>
        <dbReference type="EMBL" id="KAG0654795.1"/>
    </source>
</evidence>
<dbReference type="SMART" id="SM00325">
    <property type="entry name" value="RhoGEF"/>
    <property type="match status" value="1"/>
</dbReference>
<dbReference type="CDD" id="cd13246">
    <property type="entry name" value="PH_Scd1"/>
    <property type="match status" value="1"/>
</dbReference>
<proteinExistence type="predicted"/>
<dbReference type="InterPro" id="IPR001849">
    <property type="entry name" value="PH_domain"/>
</dbReference>
<dbReference type="InterPro" id="IPR036872">
    <property type="entry name" value="CH_dom_sf"/>
</dbReference>
<dbReference type="InterPro" id="IPR035899">
    <property type="entry name" value="DBL_dom_sf"/>
</dbReference>
<evidence type="ECO:0000313" key="6">
    <source>
        <dbReference type="Proteomes" id="UP000777482"/>
    </source>
</evidence>
<dbReference type="AlphaFoldDB" id="A0A9P6VV49"/>
<evidence type="ECO:0000259" key="2">
    <source>
        <dbReference type="PROSITE" id="PS50003"/>
    </source>
</evidence>
<reference evidence="5 6" key="1">
    <citation type="submission" date="2020-11" db="EMBL/GenBank/DDBJ databases">
        <title>Kefir isolates.</title>
        <authorList>
            <person name="Marcisauskas S."/>
            <person name="Kim Y."/>
            <person name="Blasche S."/>
        </authorList>
    </citation>
    <scope>NUCLEOTIDE SEQUENCE [LARGE SCALE GENOMIC DNA]</scope>
    <source>
        <strain evidence="5 6">KR</strain>
    </source>
</reference>
<dbReference type="PROSITE" id="PS51745">
    <property type="entry name" value="PB1"/>
    <property type="match status" value="1"/>
</dbReference>
<dbReference type="SUPFAM" id="SSF54277">
    <property type="entry name" value="CAD &amp; PB1 domains"/>
    <property type="match status" value="1"/>
</dbReference>
<dbReference type="EMBL" id="PUHQ01000138">
    <property type="protein sequence ID" value="KAG0654795.1"/>
    <property type="molecule type" value="Genomic_DNA"/>
</dbReference>
<dbReference type="Pfam" id="PF06395">
    <property type="entry name" value="CDC24"/>
    <property type="match status" value="1"/>
</dbReference>
<dbReference type="GO" id="GO:0000935">
    <property type="term" value="C:division septum"/>
    <property type="evidence" value="ECO:0007669"/>
    <property type="project" value="TreeGrafter"/>
</dbReference>
<dbReference type="GO" id="GO:0005634">
    <property type="term" value="C:nucleus"/>
    <property type="evidence" value="ECO:0007669"/>
    <property type="project" value="TreeGrafter"/>
</dbReference>
<evidence type="ECO:0000259" key="4">
    <source>
        <dbReference type="PROSITE" id="PS51745"/>
    </source>
</evidence>
<name>A0A9P6VV49_RHOMI</name>
<dbReference type="GO" id="GO:0035556">
    <property type="term" value="P:intracellular signal transduction"/>
    <property type="evidence" value="ECO:0007669"/>
    <property type="project" value="InterPro"/>
</dbReference>
<dbReference type="InterPro" id="IPR011993">
    <property type="entry name" value="PH-like_dom_sf"/>
</dbReference>